<dbReference type="InterPro" id="IPR045851">
    <property type="entry name" value="AMP-bd_C_sf"/>
</dbReference>
<dbReference type="PANTHER" id="PTHR43201">
    <property type="entry name" value="ACYL-COA SYNTHETASE"/>
    <property type="match status" value="1"/>
</dbReference>
<dbReference type="InterPro" id="IPR000873">
    <property type="entry name" value="AMP-dep_synth/lig_dom"/>
</dbReference>
<reference evidence="4 5" key="1">
    <citation type="submission" date="2018-08" db="EMBL/GenBank/DDBJ databases">
        <title>Genomic Encyclopedia of Archaeal and Bacterial Type Strains, Phase II (KMG-II): from individual species to whole genera.</title>
        <authorList>
            <person name="Goeker M."/>
        </authorList>
    </citation>
    <scope>NUCLEOTIDE SEQUENCE [LARGE SCALE GENOMIC DNA]</scope>
    <source>
        <strain evidence="4 5">DSM 45791</strain>
    </source>
</reference>
<evidence type="ECO:0000259" key="3">
    <source>
        <dbReference type="Pfam" id="PF13193"/>
    </source>
</evidence>
<dbReference type="Gene3D" id="3.40.50.12780">
    <property type="entry name" value="N-terminal domain of ligase-like"/>
    <property type="match status" value="1"/>
</dbReference>
<dbReference type="GO" id="GO:0006631">
    <property type="term" value="P:fatty acid metabolic process"/>
    <property type="evidence" value="ECO:0007669"/>
    <property type="project" value="TreeGrafter"/>
</dbReference>
<sequence length="453" mass="48960">MELVADLLSEHPDDLPYLIADHVVTHGELRDAVDQEAALFASSGVRAGSTVALQVPPSFTQIEALLALWRLGAQVMLVDHRLKPAELEQLRALCRPQHVVRAGTASRLVFRSRHELVTEKRADGVPASTTHRLIQFSSGSTGRPKVIGRTEASMRQEIRRFNRLPGMPVTGERVLLLSSTAHSFGLIAGLLHSLYAGVGVAFAPRVAATDILRAAAEHEVSAIFGVPFHYELLATAENPPVLPSLRAAVSGGEIMPPAVAERFHDVYGVRVGESYGTTETGVIAMDISGRLRPTVGPAAPGTLLRIRDGELEVRLPDTPYLTADGQDRYVDGWLRTRDRAELTLDGTVRLLGRGDSLVVIGGLKVDLTEIEDVLTRHGSVAEAVLVHGDVIEAYVSTVDSDVAAEDLVRWCAEHLADYKLPKLVRVLPQLPRTPNGKLVRDRGALRAAALVSS</sequence>
<keyword evidence="5" id="KW-1185">Reference proteome</keyword>
<organism evidence="4 5">
    <name type="scientific">Kutzneria buriramensis</name>
    <dbReference type="NCBI Taxonomy" id="1045776"/>
    <lineage>
        <taxon>Bacteria</taxon>
        <taxon>Bacillati</taxon>
        <taxon>Actinomycetota</taxon>
        <taxon>Actinomycetes</taxon>
        <taxon>Pseudonocardiales</taxon>
        <taxon>Pseudonocardiaceae</taxon>
        <taxon>Kutzneria</taxon>
    </lineage>
</organism>
<feature type="domain" description="AMP-dependent synthetase/ligase" evidence="2">
    <location>
        <begin position="10"/>
        <end position="312"/>
    </location>
</feature>
<evidence type="ECO:0000313" key="4">
    <source>
        <dbReference type="EMBL" id="REH48312.1"/>
    </source>
</evidence>
<evidence type="ECO:0000256" key="1">
    <source>
        <dbReference type="ARBA" id="ARBA00006432"/>
    </source>
</evidence>
<dbReference type="AlphaFoldDB" id="A0A3E0HP64"/>
<comment type="caution">
    <text evidence="4">The sequence shown here is derived from an EMBL/GenBank/DDBJ whole genome shotgun (WGS) entry which is preliminary data.</text>
</comment>
<evidence type="ECO:0000259" key="2">
    <source>
        <dbReference type="Pfam" id="PF00501"/>
    </source>
</evidence>
<dbReference type="OrthoDB" id="3802565at2"/>
<dbReference type="Pfam" id="PF13193">
    <property type="entry name" value="AMP-binding_C"/>
    <property type="match status" value="1"/>
</dbReference>
<dbReference type="PANTHER" id="PTHR43201:SF8">
    <property type="entry name" value="ACYL-COA SYNTHETASE FAMILY MEMBER 3"/>
    <property type="match status" value="1"/>
</dbReference>
<evidence type="ECO:0000313" key="5">
    <source>
        <dbReference type="Proteomes" id="UP000256269"/>
    </source>
</evidence>
<name>A0A3E0HP64_9PSEU</name>
<dbReference type="InterPro" id="IPR042099">
    <property type="entry name" value="ANL_N_sf"/>
</dbReference>
<keyword evidence="4" id="KW-0436">Ligase</keyword>
<dbReference type="Pfam" id="PF00501">
    <property type="entry name" value="AMP-binding"/>
    <property type="match status" value="1"/>
</dbReference>
<dbReference type="EMBL" id="QUNO01000005">
    <property type="protein sequence ID" value="REH48312.1"/>
    <property type="molecule type" value="Genomic_DNA"/>
</dbReference>
<dbReference type="InterPro" id="IPR020845">
    <property type="entry name" value="AMP-binding_CS"/>
</dbReference>
<dbReference type="GO" id="GO:0031956">
    <property type="term" value="F:medium-chain fatty acid-CoA ligase activity"/>
    <property type="evidence" value="ECO:0007669"/>
    <property type="project" value="TreeGrafter"/>
</dbReference>
<dbReference type="PROSITE" id="PS00455">
    <property type="entry name" value="AMP_BINDING"/>
    <property type="match status" value="1"/>
</dbReference>
<accession>A0A3E0HP64</accession>
<dbReference type="Proteomes" id="UP000256269">
    <property type="component" value="Unassembled WGS sequence"/>
</dbReference>
<proteinExistence type="inferred from homology"/>
<dbReference type="InterPro" id="IPR025110">
    <property type="entry name" value="AMP-bd_C"/>
</dbReference>
<dbReference type="RefSeq" id="WP_116175101.1">
    <property type="nucleotide sequence ID" value="NZ_CP144375.1"/>
</dbReference>
<dbReference type="SUPFAM" id="SSF56801">
    <property type="entry name" value="Acetyl-CoA synthetase-like"/>
    <property type="match status" value="1"/>
</dbReference>
<protein>
    <submittedName>
        <fullName evidence="4">Acyl-CoA synthetase (AMP-forming)/AMP-acid ligase II</fullName>
    </submittedName>
</protein>
<feature type="domain" description="AMP-binding enzyme C-terminal" evidence="3">
    <location>
        <begin position="369"/>
        <end position="437"/>
    </location>
</feature>
<gene>
    <name evidence="4" type="ORF">BCF44_105170</name>
</gene>
<dbReference type="Gene3D" id="3.30.300.30">
    <property type="match status" value="1"/>
</dbReference>
<comment type="similarity">
    <text evidence="1">Belongs to the ATP-dependent AMP-binding enzyme family.</text>
</comment>